<dbReference type="Proteomes" id="UP000663882">
    <property type="component" value="Unassembled WGS sequence"/>
</dbReference>
<dbReference type="EMBL" id="CAJNOO010003163">
    <property type="protein sequence ID" value="CAF1321690.1"/>
    <property type="molecule type" value="Genomic_DNA"/>
</dbReference>
<organism evidence="1 3">
    <name type="scientific">Rotaria sordida</name>
    <dbReference type="NCBI Taxonomy" id="392033"/>
    <lineage>
        <taxon>Eukaryota</taxon>
        <taxon>Metazoa</taxon>
        <taxon>Spiralia</taxon>
        <taxon>Gnathifera</taxon>
        <taxon>Rotifera</taxon>
        <taxon>Eurotatoria</taxon>
        <taxon>Bdelloidea</taxon>
        <taxon>Philodinida</taxon>
        <taxon>Philodinidae</taxon>
        <taxon>Rotaria</taxon>
    </lineage>
</organism>
<dbReference type="SUPFAM" id="SSF53448">
    <property type="entry name" value="Nucleotide-diphospho-sugar transferases"/>
    <property type="match status" value="1"/>
</dbReference>
<evidence type="ECO:0000313" key="1">
    <source>
        <dbReference type="EMBL" id="CAF1321690.1"/>
    </source>
</evidence>
<accession>A0A815F8K7</accession>
<dbReference type="OrthoDB" id="1684102at2759"/>
<sequence>MSNANQNPTKSMSDNARYHYDDYINIGFSEFEFLQSKQREIELEEKYDLTAILLHWERSASVAKAIYYLLDSNLFKEIIIWNNNPSISLGKTMFEKTNYSLDSIRIINSKENLKDEAKYRACAEAKTIACFYSDDDWDTSFYLKSLIADFRTDPYILHSITDPYTFYTNLMWTYFDNEINLHTGFSWIGCGSIFLREYAQRHLQYLQIYLKNRRTLIYFSDIFFSIWLNDIPSQFNINIRNLPESNTYVSFSSTSQFLQYQHEASILAIRILEDNLRRNELNDTNHTRFLRRQNRHFPYCVKSSNPKDEFIFYTNILPIDIERISFNISTDFQRGTRNNLPTGSKVSFFSAHTTLKAVDDDPKTCWRSGRNIRQGEFFAIDFLYIRTNLSFSLTIRHTWKLQKNIDMNLSFDGLWWLAYRALKGITIKSQNSTLNEQRYVIVFNSTQFNAGFHSFRFIAFNASRISSLGEFQVCDVKIITNNTITTLY</sequence>
<dbReference type="Proteomes" id="UP000663823">
    <property type="component" value="Unassembled WGS sequence"/>
</dbReference>
<dbReference type="AlphaFoldDB" id="A0A815F8K7"/>
<evidence type="ECO:0000313" key="2">
    <source>
        <dbReference type="EMBL" id="CAF3920084.1"/>
    </source>
</evidence>
<gene>
    <name evidence="2" type="ORF">OTI717_LOCUS24774</name>
    <name evidence="1" type="ORF">RFH988_LOCUS30796</name>
</gene>
<reference evidence="1" key="1">
    <citation type="submission" date="2021-02" db="EMBL/GenBank/DDBJ databases">
        <authorList>
            <person name="Nowell W R."/>
        </authorList>
    </citation>
    <scope>NUCLEOTIDE SEQUENCE</scope>
</reference>
<dbReference type="InterPro" id="IPR029044">
    <property type="entry name" value="Nucleotide-diphossugar_trans"/>
</dbReference>
<proteinExistence type="predicted"/>
<name>A0A815F8K7_9BILA</name>
<comment type="caution">
    <text evidence="1">The sequence shown here is derived from an EMBL/GenBank/DDBJ whole genome shotgun (WGS) entry which is preliminary data.</text>
</comment>
<protein>
    <submittedName>
        <fullName evidence="1">Uncharacterized protein</fullName>
    </submittedName>
</protein>
<dbReference type="EMBL" id="CAJOAX010004761">
    <property type="protein sequence ID" value="CAF3920084.1"/>
    <property type="molecule type" value="Genomic_DNA"/>
</dbReference>
<evidence type="ECO:0000313" key="3">
    <source>
        <dbReference type="Proteomes" id="UP000663882"/>
    </source>
</evidence>